<dbReference type="SUPFAM" id="SSF47616">
    <property type="entry name" value="GST C-terminal domain-like"/>
    <property type="match status" value="1"/>
</dbReference>
<protein>
    <recommendedName>
        <fullName evidence="1">glutathione transferase</fullName>
        <ecNumber evidence="1">2.5.1.18</ecNumber>
    </recommendedName>
</protein>
<dbReference type="Proteomes" id="UP000694892">
    <property type="component" value="Chromosome 5L"/>
</dbReference>
<dbReference type="Gene3D" id="3.40.30.10">
    <property type="entry name" value="Glutaredoxin"/>
    <property type="match status" value="1"/>
</dbReference>
<dbReference type="EMBL" id="CM004474">
    <property type="protein sequence ID" value="OCT80530.1"/>
    <property type="molecule type" value="Genomic_DNA"/>
</dbReference>
<dbReference type="InterPro" id="IPR036282">
    <property type="entry name" value="Glutathione-S-Trfase_C_sf"/>
</dbReference>
<dbReference type="GO" id="GO:0004364">
    <property type="term" value="F:glutathione transferase activity"/>
    <property type="evidence" value="ECO:0007669"/>
    <property type="project" value="UniProtKB-EC"/>
</dbReference>
<evidence type="ECO:0000256" key="2">
    <source>
        <dbReference type="ARBA" id="ARBA00022679"/>
    </source>
</evidence>
<feature type="domain" description="GST C-terminal" evidence="5">
    <location>
        <begin position="47"/>
        <end position="118"/>
    </location>
</feature>
<dbReference type="AlphaFoldDB" id="A0A974CXK9"/>
<name>A0A974CXK9_XENLA</name>
<dbReference type="InterPro" id="IPR004045">
    <property type="entry name" value="Glutathione_S-Trfase_N"/>
</dbReference>
<sequence>MSQKPKLYYLNGRGKMESIRWLLAAAGVEFEEEFLKTREQFEALVQGAFEINMIDMYVEGTTEFMEVIMSQPFLQSEEKGMQPDVFIQKAKTFSVYEKVLRNHGQDFLVGNQFSWADI</sequence>
<gene>
    <name evidence="6" type="ORF">XELAEV_18027341mg</name>
</gene>
<dbReference type="Pfam" id="PF02798">
    <property type="entry name" value="GST_N"/>
    <property type="match status" value="1"/>
</dbReference>
<evidence type="ECO:0000256" key="1">
    <source>
        <dbReference type="ARBA" id="ARBA00012452"/>
    </source>
</evidence>
<evidence type="ECO:0000259" key="4">
    <source>
        <dbReference type="PROSITE" id="PS50404"/>
    </source>
</evidence>
<dbReference type="InterPro" id="IPR050213">
    <property type="entry name" value="GST_superfamily"/>
</dbReference>
<keyword evidence="2" id="KW-0808">Transferase</keyword>
<dbReference type="PANTHER" id="PTHR11571:SF270">
    <property type="entry name" value="GLUTATHIONE S-TRANSFERASE"/>
    <property type="match status" value="1"/>
</dbReference>
<evidence type="ECO:0000256" key="3">
    <source>
        <dbReference type="RuleBase" id="RU003494"/>
    </source>
</evidence>
<accession>A0A974CXK9</accession>
<dbReference type="Pfam" id="PF00043">
    <property type="entry name" value="GST_C"/>
    <property type="match status" value="1"/>
</dbReference>
<dbReference type="InterPro" id="IPR036249">
    <property type="entry name" value="Thioredoxin-like_sf"/>
</dbReference>
<dbReference type="PANTHER" id="PTHR11571">
    <property type="entry name" value="GLUTATHIONE S-TRANSFERASE"/>
    <property type="match status" value="1"/>
</dbReference>
<evidence type="ECO:0000259" key="5">
    <source>
        <dbReference type="PROSITE" id="PS50405"/>
    </source>
</evidence>
<dbReference type="PROSITE" id="PS50404">
    <property type="entry name" value="GST_NTER"/>
    <property type="match status" value="1"/>
</dbReference>
<dbReference type="PROSITE" id="PS50405">
    <property type="entry name" value="GST_CTER"/>
    <property type="match status" value="1"/>
</dbReference>
<proteinExistence type="inferred from homology"/>
<comment type="similarity">
    <text evidence="3">Belongs to the GST superfamily.</text>
</comment>
<dbReference type="InterPro" id="IPR010987">
    <property type="entry name" value="Glutathione-S-Trfase_C-like"/>
</dbReference>
<dbReference type="EC" id="2.5.1.18" evidence="1"/>
<evidence type="ECO:0000313" key="6">
    <source>
        <dbReference type="EMBL" id="OCT80530.1"/>
    </source>
</evidence>
<feature type="domain" description="GST N-terminal" evidence="4">
    <location>
        <begin position="3"/>
        <end position="107"/>
    </location>
</feature>
<dbReference type="GO" id="GO:0006749">
    <property type="term" value="P:glutathione metabolic process"/>
    <property type="evidence" value="ECO:0007669"/>
    <property type="project" value="TreeGrafter"/>
</dbReference>
<evidence type="ECO:0000313" key="7">
    <source>
        <dbReference type="Proteomes" id="UP000694892"/>
    </source>
</evidence>
<dbReference type="Gene3D" id="1.20.1050.10">
    <property type="match status" value="1"/>
</dbReference>
<dbReference type="InterPro" id="IPR004046">
    <property type="entry name" value="GST_C"/>
</dbReference>
<dbReference type="SUPFAM" id="SSF52833">
    <property type="entry name" value="Thioredoxin-like"/>
    <property type="match status" value="1"/>
</dbReference>
<organism evidence="6 7">
    <name type="scientific">Xenopus laevis</name>
    <name type="common">African clawed frog</name>
    <dbReference type="NCBI Taxonomy" id="8355"/>
    <lineage>
        <taxon>Eukaryota</taxon>
        <taxon>Metazoa</taxon>
        <taxon>Chordata</taxon>
        <taxon>Craniata</taxon>
        <taxon>Vertebrata</taxon>
        <taxon>Euteleostomi</taxon>
        <taxon>Amphibia</taxon>
        <taxon>Batrachia</taxon>
        <taxon>Anura</taxon>
        <taxon>Pipoidea</taxon>
        <taxon>Pipidae</taxon>
        <taxon>Xenopodinae</taxon>
        <taxon>Xenopus</taxon>
        <taxon>Xenopus</taxon>
    </lineage>
</organism>
<reference evidence="7" key="1">
    <citation type="journal article" date="2016" name="Nature">
        <title>Genome evolution in the allotetraploid frog Xenopus laevis.</title>
        <authorList>
            <person name="Session A.M."/>
            <person name="Uno Y."/>
            <person name="Kwon T."/>
            <person name="Chapman J.A."/>
            <person name="Toyoda A."/>
            <person name="Takahashi S."/>
            <person name="Fukui A."/>
            <person name="Hikosaka A."/>
            <person name="Suzuki A."/>
            <person name="Kondo M."/>
            <person name="van Heeringen S.J."/>
            <person name="Quigley I."/>
            <person name="Heinz S."/>
            <person name="Ogino H."/>
            <person name="Ochi H."/>
            <person name="Hellsten U."/>
            <person name="Lyons J.B."/>
            <person name="Simakov O."/>
            <person name="Putnam N."/>
            <person name="Stites J."/>
            <person name="Kuroki Y."/>
            <person name="Tanaka T."/>
            <person name="Michiue T."/>
            <person name="Watanabe M."/>
            <person name="Bogdanovic O."/>
            <person name="Lister R."/>
            <person name="Georgiou G."/>
            <person name="Paranjpe S.S."/>
            <person name="van Kruijsbergen I."/>
            <person name="Shu S."/>
            <person name="Carlson J."/>
            <person name="Kinoshita T."/>
            <person name="Ohta Y."/>
            <person name="Mawaribuchi S."/>
            <person name="Jenkins J."/>
            <person name="Grimwood J."/>
            <person name="Schmutz J."/>
            <person name="Mitros T."/>
            <person name="Mozaffari S.V."/>
            <person name="Suzuki Y."/>
            <person name="Haramoto Y."/>
            <person name="Yamamoto T.S."/>
            <person name="Takagi C."/>
            <person name="Heald R."/>
            <person name="Miller K."/>
            <person name="Haudenschild C."/>
            <person name="Kitzman J."/>
            <person name="Nakayama T."/>
            <person name="Izutsu Y."/>
            <person name="Robert J."/>
            <person name="Fortriede J."/>
            <person name="Burns K."/>
            <person name="Lotay V."/>
            <person name="Karimi K."/>
            <person name="Yasuoka Y."/>
            <person name="Dichmann D.S."/>
            <person name="Flajnik M.F."/>
            <person name="Houston D.W."/>
            <person name="Shendure J."/>
            <person name="DuPasquier L."/>
            <person name="Vize P.D."/>
            <person name="Zorn A.M."/>
            <person name="Ito M."/>
            <person name="Marcotte E.M."/>
            <person name="Wallingford J.B."/>
            <person name="Ito Y."/>
            <person name="Asashima M."/>
            <person name="Ueno N."/>
            <person name="Matsuda Y."/>
            <person name="Veenstra G.J."/>
            <person name="Fujiyama A."/>
            <person name="Harland R.M."/>
            <person name="Taira M."/>
            <person name="Rokhsar D.S."/>
        </authorList>
    </citation>
    <scope>NUCLEOTIDE SEQUENCE [LARGE SCALE GENOMIC DNA]</scope>
    <source>
        <strain evidence="7">J</strain>
    </source>
</reference>